<dbReference type="Pfam" id="PF00583">
    <property type="entry name" value="Acetyltransf_1"/>
    <property type="match status" value="1"/>
</dbReference>
<gene>
    <name evidence="4" type="ORF">CHH28_05110</name>
</gene>
<dbReference type="InterPro" id="IPR016181">
    <property type="entry name" value="Acyl_CoA_acyltransferase"/>
</dbReference>
<dbReference type="Gene3D" id="3.40.630.30">
    <property type="match status" value="1"/>
</dbReference>
<accession>A0A222FGH3</accession>
<dbReference type="GO" id="GO:0016747">
    <property type="term" value="F:acyltransferase activity, transferring groups other than amino-acyl groups"/>
    <property type="evidence" value="ECO:0007669"/>
    <property type="project" value="InterPro"/>
</dbReference>
<dbReference type="SUPFAM" id="SSF55729">
    <property type="entry name" value="Acyl-CoA N-acyltransferases (Nat)"/>
    <property type="match status" value="1"/>
</dbReference>
<name>A0A222FGH3_9GAMM</name>
<evidence type="ECO:0000313" key="5">
    <source>
        <dbReference type="Proteomes" id="UP000202440"/>
    </source>
</evidence>
<dbReference type="Proteomes" id="UP000202440">
    <property type="component" value="Chromosome"/>
</dbReference>
<dbReference type="PROSITE" id="PS51186">
    <property type="entry name" value="GNAT"/>
    <property type="match status" value="1"/>
</dbReference>
<keyword evidence="5" id="KW-1185">Reference proteome</keyword>
<dbReference type="KEGG" id="bsan:CHH28_05110"/>
<protein>
    <recommendedName>
        <fullName evidence="3">N-acetyltransferase domain-containing protein</fullName>
    </recommendedName>
</protein>
<evidence type="ECO:0000313" key="4">
    <source>
        <dbReference type="EMBL" id="ASP38098.1"/>
    </source>
</evidence>
<dbReference type="PANTHER" id="PTHR43420">
    <property type="entry name" value="ACETYLTRANSFERASE"/>
    <property type="match status" value="1"/>
</dbReference>
<sequence>MRAIIRFINSQQLFNGQPSLITVASGRRQSSGTVRGMRKNSDVDEGRGGGMKFPWWCLGFIGVWQLPVLWQAWLGEVSAWAWLNLLWFGWFFSLPASVAWPRASHPQTAPATQRGWHIQQGIQPQQRLPAAKILQAGLADKFAAIVGAGDKGEQLLADMLVADCTRLLLQDEHIVAVMVVNQGDQEAFQIPFGEMVARLGLKRALLGVLRAWLLASESLAGGWHIEAIAVDPRYRGQGAGSTLIQALMTEAQQCDRRGLTLEVVDTNPAAQALYQRLGFQPLKRHQLSAWRGLLAVPFSSTLYMACTLSDP</sequence>
<organism evidence="4 5">
    <name type="scientific">Bacterioplanes sanyensis</name>
    <dbReference type="NCBI Taxonomy" id="1249553"/>
    <lineage>
        <taxon>Bacteria</taxon>
        <taxon>Pseudomonadati</taxon>
        <taxon>Pseudomonadota</taxon>
        <taxon>Gammaproteobacteria</taxon>
        <taxon>Oceanospirillales</taxon>
        <taxon>Oceanospirillaceae</taxon>
        <taxon>Bacterioplanes</taxon>
    </lineage>
</organism>
<dbReference type="AlphaFoldDB" id="A0A222FGH3"/>
<evidence type="ECO:0000259" key="3">
    <source>
        <dbReference type="PROSITE" id="PS51186"/>
    </source>
</evidence>
<dbReference type="CDD" id="cd04301">
    <property type="entry name" value="NAT_SF"/>
    <property type="match status" value="1"/>
</dbReference>
<dbReference type="EMBL" id="CP022530">
    <property type="protein sequence ID" value="ASP38098.1"/>
    <property type="molecule type" value="Genomic_DNA"/>
</dbReference>
<evidence type="ECO:0000256" key="2">
    <source>
        <dbReference type="ARBA" id="ARBA00023315"/>
    </source>
</evidence>
<keyword evidence="1" id="KW-0808">Transferase</keyword>
<dbReference type="InterPro" id="IPR050680">
    <property type="entry name" value="YpeA/RimI_acetyltransf"/>
</dbReference>
<keyword evidence="2" id="KW-0012">Acyltransferase</keyword>
<reference evidence="4 5" key="1">
    <citation type="submission" date="2017-07" db="EMBL/GenBank/DDBJ databases">
        <title>Annotated genome sequence of Bacterioplanes sanyensis isolated from Red Sea.</title>
        <authorList>
            <person name="Rehman Z.U."/>
        </authorList>
    </citation>
    <scope>NUCLEOTIDE SEQUENCE [LARGE SCALE GENOMIC DNA]</scope>
    <source>
        <strain evidence="4 5">NV9</strain>
    </source>
</reference>
<feature type="domain" description="N-acetyltransferase" evidence="3">
    <location>
        <begin position="205"/>
        <end position="309"/>
    </location>
</feature>
<dbReference type="InterPro" id="IPR000182">
    <property type="entry name" value="GNAT_dom"/>
</dbReference>
<evidence type="ECO:0000256" key="1">
    <source>
        <dbReference type="ARBA" id="ARBA00022679"/>
    </source>
</evidence>
<proteinExistence type="predicted"/>